<dbReference type="OrthoDB" id="9802066at2"/>
<evidence type="ECO:0000259" key="3">
    <source>
        <dbReference type="PROSITE" id="PS50110"/>
    </source>
</evidence>
<dbReference type="InterPro" id="IPR001789">
    <property type="entry name" value="Sig_transdc_resp-reg_receiver"/>
</dbReference>
<protein>
    <submittedName>
        <fullName evidence="4">Response regulator receiver domain-containing protein</fullName>
    </submittedName>
</protein>
<dbReference type="RefSeq" id="WP_097277972.1">
    <property type="nucleotide sequence ID" value="NZ_OCNJ01000002.1"/>
</dbReference>
<evidence type="ECO:0000256" key="2">
    <source>
        <dbReference type="PROSITE-ProRule" id="PRU00169"/>
    </source>
</evidence>
<reference evidence="5" key="1">
    <citation type="submission" date="2017-09" db="EMBL/GenBank/DDBJ databases">
        <authorList>
            <person name="Varghese N."/>
            <person name="Submissions S."/>
        </authorList>
    </citation>
    <scope>NUCLEOTIDE SEQUENCE [LARGE SCALE GENOMIC DNA]</scope>
    <source>
        <strain evidence="5">USBA 140</strain>
    </source>
</reference>
<evidence type="ECO:0000256" key="1">
    <source>
        <dbReference type="ARBA" id="ARBA00022553"/>
    </source>
</evidence>
<dbReference type="PROSITE" id="PS50110">
    <property type="entry name" value="RESPONSE_REGULATORY"/>
    <property type="match status" value="1"/>
</dbReference>
<keyword evidence="1 2" id="KW-0597">Phosphoprotein</keyword>
<dbReference type="AlphaFoldDB" id="A0A286G914"/>
<proteinExistence type="predicted"/>
<dbReference type="PANTHER" id="PTHR44591:SF19">
    <property type="entry name" value="TWO-COMPONENT RESPONSE REGULATOR-RELATED"/>
    <property type="match status" value="1"/>
</dbReference>
<organism evidence="4 5">
    <name type="scientific">Caenispirillum bisanense</name>
    <dbReference type="NCBI Taxonomy" id="414052"/>
    <lineage>
        <taxon>Bacteria</taxon>
        <taxon>Pseudomonadati</taxon>
        <taxon>Pseudomonadota</taxon>
        <taxon>Alphaproteobacteria</taxon>
        <taxon>Rhodospirillales</taxon>
        <taxon>Novispirillaceae</taxon>
        <taxon>Caenispirillum</taxon>
    </lineage>
</organism>
<accession>A0A286G914</accession>
<sequence length="153" mass="16742">MTTASTPVSAGSAASRLRPPVAHPECAILCVDDEKMILDALKVQISRALGDRYLYEFAENADEAMELIEDLHGDGVQVLVIVSDWLMPGQRGDEFLIAVHRRFPRIVKVLLTGQADAAAIERARTQGGLHRCLHKPWNEADLIDAIVSGLSDE</sequence>
<dbReference type="Gene3D" id="3.40.50.2300">
    <property type="match status" value="1"/>
</dbReference>
<dbReference type="InterPro" id="IPR050595">
    <property type="entry name" value="Bact_response_regulator"/>
</dbReference>
<dbReference type="Proteomes" id="UP000219621">
    <property type="component" value="Unassembled WGS sequence"/>
</dbReference>
<dbReference type="SUPFAM" id="SSF52172">
    <property type="entry name" value="CheY-like"/>
    <property type="match status" value="1"/>
</dbReference>
<feature type="modified residue" description="4-aspartylphosphate" evidence="2">
    <location>
        <position position="84"/>
    </location>
</feature>
<name>A0A286G914_9PROT</name>
<dbReference type="InterPro" id="IPR011006">
    <property type="entry name" value="CheY-like_superfamily"/>
</dbReference>
<evidence type="ECO:0000313" key="4">
    <source>
        <dbReference type="EMBL" id="SOD91985.1"/>
    </source>
</evidence>
<dbReference type="Pfam" id="PF00072">
    <property type="entry name" value="Response_reg"/>
    <property type="match status" value="1"/>
</dbReference>
<feature type="domain" description="Response regulatory" evidence="3">
    <location>
        <begin position="27"/>
        <end position="150"/>
    </location>
</feature>
<dbReference type="EMBL" id="OCNJ01000002">
    <property type="protein sequence ID" value="SOD91985.1"/>
    <property type="molecule type" value="Genomic_DNA"/>
</dbReference>
<gene>
    <name evidence="4" type="ORF">SAMN05421508_102207</name>
</gene>
<dbReference type="SMART" id="SM00448">
    <property type="entry name" value="REC"/>
    <property type="match status" value="1"/>
</dbReference>
<dbReference type="PANTHER" id="PTHR44591">
    <property type="entry name" value="STRESS RESPONSE REGULATOR PROTEIN 1"/>
    <property type="match status" value="1"/>
</dbReference>
<dbReference type="GO" id="GO:0000160">
    <property type="term" value="P:phosphorelay signal transduction system"/>
    <property type="evidence" value="ECO:0007669"/>
    <property type="project" value="InterPro"/>
</dbReference>
<evidence type="ECO:0000313" key="5">
    <source>
        <dbReference type="Proteomes" id="UP000219621"/>
    </source>
</evidence>
<keyword evidence="5" id="KW-1185">Reference proteome</keyword>